<reference evidence="7" key="1">
    <citation type="submission" date="2023-07" db="EMBL/GenBank/DDBJ databases">
        <authorList>
            <consortium name="CYATHOMIX"/>
        </authorList>
    </citation>
    <scope>NUCLEOTIDE SEQUENCE</scope>
    <source>
        <strain evidence="7">N/A</strain>
    </source>
</reference>
<dbReference type="PIRSF" id="PIRSF037947">
    <property type="entry name" value="Protein_XRP2"/>
    <property type="match status" value="1"/>
</dbReference>
<dbReference type="InterPro" id="IPR016098">
    <property type="entry name" value="CAP/MinC_C"/>
</dbReference>
<dbReference type="EMBL" id="CATQJL010000305">
    <property type="protein sequence ID" value="CAJ0601229.1"/>
    <property type="molecule type" value="Genomic_DNA"/>
</dbReference>
<evidence type="ECO:0000256" key="4">
    <source>
        <dbReference type="PIRSR" id="PIRSR037947-1"/>
    </source>
</evidence>
<feature type="compositionally biased region" description="Acidic residues" evidence="5">
    <location>
        <begin position="23"/>
        <end position="34"/>
    </location>
</feature>
<dbReference type="PANTHER" id="PTHR15440:SF0">
    <property type="entry name" value="PROTEIN XRP2"/>
    <property type="match status" value="1"/>
</dbReference>
<evidence type="ECO:0000256" key="1">
    <source>
        <dbReference type="ARBA" id="ARBA00008848"/>
    </source>
</evidence>
<evidence type="ECO:0000259" key="6">
    <source>
        <dbReference type="PROSITE" id="PS51329"/>
    </source>
</evidence>
<dbReference type="PROSITE" id="PS51329">
    <property type="entry name" value="C_CAP_COFACTOR_C"/>
    <property type="match status" value="1"/>
</dbReference>
<dbReference type="InterPro" id="IPR012945">
    <property type="entry name" value="Tubulin-bd_cofactor_C_dom"/>
</dbReference>
<keyword evidence="8" id="KW-1185">Reference proteome</keyword>
<organism evidence="7 8">
    <name type="scientific">Cylicocyclus nassatus</name>
    <name type="common">Nematode worm</name>
    <dbReference type="NCBI Taxonomy" id="53992"/>
    <lineage>
        <taxon>Eukaryota</taxon>
        <taxon>Metazoa</taxon>
        <taxon>Ecdysozoa</taxon>
        <taxon>Nematoda</taxon>
        <taxon>Chromadorea</taxon>
        <taxon>Rhabditida</taxon>
        <taxon>Rhabditina</taxon>
        <taxon>Rhabditomorpha</taxon>
        <taxon>Strongyloidea</taxon>
        <taxon>Strongylidae</taxon>
        <taxon>Cylicocyclus</taxon>
    </lineage>
</organism>
<protein>
    <recommendedName>
        <fullName evidence="3">Protein XRP2</fullName>
    </recommendedName>
</protein>
<feature type="binding site" evidence="4">
    <location>
        <begin position="108"/>
        <end position="109"/>
    </location>
    <ligand>
        <name>GTP</name>
        <dbReference type="ChEBI" id="CHEBI:37565"/>
    </ligand>
</feature>
<comment type="function">
    <text evidence="3">Acts as a GTPase-activating protein (GAP) for tubulin in concert with tubulin-specific chaperone C, but does not enhance tubulin heterodimerization.</text>
</comment>
<keyword evidence="2 3" id="KW-0547">Nucleotide-binding</keyword>
<dbReference type="GO" id="GO:0005096">
    <property type="term" value="F:GTPase activator activity"/>
    <property type="evidence" value="ECO:0007669"/>
    <property type="project" value="UniProtKB-UniRule"/>
</dbReference>
<dbReference type="Pfam" id="PF07986">
    <property type="entry name" value="TBCC"/>
    <property type="match status" value="1"/>
</dbReference>
<accession>A0AA36H001</accession>
<dbReference type="SMART" id="SM00673">
    <property type="entry name" value="CARP"/>
    <property type="match status" value="2"/>
</dbReference>
<dbReference type="Proteomes" id="UP001176961">
    <property type="component" value="Unassembled WGS sequence"/>
</dbReference>
<dbReference type="GO" id="GO:0006892">
    <property type="term" value="P:post-Golgi vesicle-mediated transport"/>
    <property type="evidence" value="ECO:0007669"/>
    <property type="project" value="TreeGrafter"/>
</dbReference>
<dbReference type="InterPro" id="IPR006599">
    <property type="entry name" value="CARP_motif"/>
</dbReference>
<dbReference type="GO" id="GO:0005929">
    <property type="term" value="C:cilium"/>
    <property type="evidence" value="ECO:0007669"/>
    <property type="project" value="TreeGrafter"/>
</dbReference>
<gene>
    <name evidence="7" type="ORF">CYNAS_LOCUS13212</name>
</gene>
<feature type="region of interest" description="Disordered" evidence="5">
    <location>
        <begin position="1"/>
        <end position="42"/>
    </location>
</feature>
<dbReference type="InterPro" id="IPR017901">
    <property type="entry name" value="C-CAP_CF_C-like"/>
</dbReference>
<comment type="similarity">
    <text evidence="1 3">Belongs to the TBCC family.</text>
</comment>
<keyword evidence="3" id="KW-0343">GTPase activation</keyword>
<feature type="compositionally biased region" description="Basic and acidic residues" evidence="5">
    <location>
        <begin position="12"/>
        <end position="22"/>
    </location>
</feature>
<evidence type="ECO:0000256" key="3">
    <source>
        <dbReference type="PIRNR" id="PIRNR037947"/>
    </source>
</evidence>
<evidence type="ECO:0000256" key="2">
    <source>
        <dbReference type="ARBA" id="ARBA00022741"/>
    </source>
</evidence>
<keyword evidence="3 4" id="KW-0342">GTP-binding</keyword>
<feature type="binding site" evidence="4">
    <location>
        <begin position="125"/>
        <end position="128"/>
    </location>
    <ligand>
        <name>GTP</name>
        <dbReference type="ChEBI" id="CHEBI:37565"/>
    </ligand>
</feature>
<dbReference type="GO" id="GO:0005525">
    <property type="term" value="F:GTP binding"/>
    <property type="evidence" value="ECO:0007669"/>
    <property type="project" value="UniProtKB-UniRule"/>
</dbReference>
<comment type="caution">
    <text evidence="7">The sequence shown here is derived from an EMBL/GenBank/DDBJ whole genome shotgun (WGS) entry which is preliminary data.</text>
</comment>
<feature type="domain" description="C-CAP/cofactor C-like" evidence="6">
    <location>
        <begin position="37"/>
        <end position="189"/>
    </location>
</feature>
<dbReference type="PANTHER" id="PTHR15440">
    <property type="entry name" value="XRP2 PROTEIN"/>
    <property type="match status" value="1"/>
</dbReference>
<dbReference type="Gene3D" id="2.160.20.70">
    <property type="match status" value="1"/>
</dbReference>
<proteinExistence type="inferred from homology"/>
<evidence type="ECO:0000313" key="7">
    <source>
        <dbReference type="EMBL" id="CAJ0601229.1"/>
    </source>
</evidence>
<dbReference type="InterPro" id="IPR039093">
    <property type="entry name" value="XRP2"/>
</dbReference>
<evidence type="ECO:0000256" key="5">
    <source>
        <dbReference type="SAM" id="MobiDB-lite"/>
    </source>
</evidence>
<dbReference type="AlphaFoldDB" id="A0AA36H001"/>
<name>A0AA36H001_CYLNA</name>
<evidence type="ECO:0000313" key="8">
    <source>
        <dbReference type="Proteomes" id="UP001176961"/>
    </source>
</evidence>
<dbReference type="GO" id="GO:1990075">
    <property type="term" value="C:periciliary membrane compartment"/>
    <property type="evidence" value="ECO:0007669"/>
    <property type="project" value="TreeGrafter"/>
</dbReference>
<sequence>MPWLCCHRQPKAKREDQYKVADDPEEQPQAEDDEKEPKFSWDRRPQMDIDKYRIHDLVDATEVRRGIAGQPMAIESCKNSNLLVLDHTSTITVDDCTDCLILLAPCAGSVFLRECDSCTVLTACQQLRTRDCRNLRIALHCATQPIIEETTNAMFHPLSLHYDSFIDDMVAARLSLFTSHSNSVHDFTPDRNAAHYKINSDVLALGPDQLLTLKTHGVIVDVTDSDIPFRGKRNGTSHFYYAGCSDDVPRLKFVQRCQKVAHAISKMSTLSVFETYEVDLHKHKTKIPLNVKEYGTLVVFEICGDAHEIEALIKNTDDGFVKVPDQQHETLATALSIVNQMSIS</sequence>